<comment type="caution">
    <text evidence="9">The sequence shown here is derived from an EMBL/GenBank/DDBJ whole genome shotgun (WGS) entry which is preliminary data.</text>
</comment>
<evidence type="ECO:0000256" key="2">
    <source>
        <dbReference type="ARBA" id="ARBA00022475"/>
    </source>
</evidence>
<keyword evidence="10" id="KW-1185">Reference proteome</keyword>
<evidence type="ECO:0000256" key="6">
    <source>
        <dbReference type="ARBA" id="ARBA00023136"/>
    </source>
</evidence>
<evidence type="ECO:0000256" key="5">
    <source>
        <dbReference type="ARBA" id="ARBA00022989"/>
    </source>
</evidence>
<keyword evidence="4 9" id="KW-0378">Hydrolase</keyword>
<feature type="domain" description="Phosphatidic acid phosphatase type 2/haloperoxidase" evidence="8">
    <location>
        <begin position="65"/>
        <end position="172"/>
    </location>
</feature>
<evidence type="ECO:0000256" key="1">
    <source>
        <dbReference type="ARBA" id="ARBA00004651"/>
    </source>
</evidence>
<keyword evidence="5 7" id="KW-1133">Transmembrane helix</keyword>
<dbReference type="GO" id="GO:0050380">
    <property type="term" value="F:undecaprenyl-diphosphatase activity"/>
    <property type="evidence" value="ECO:0007669"/>
    <property type="project" value="UniProtKB-EC"/>
</dbReference>
<dbReference type="CDD" id="cd01610">
    <property type="entry name" value="PAP2_like"/>
    <property type="match status" value="1"/>
</dbReference>
<organism evidence="9 10">
    <name type="scientific">Priestia iocasae</name>
    <dbReference type="NCBI Taxonomy" id="2291674"/>
    <lineage>
        <taxon>Bacteria</taxon>
        <taxon>Bacillati</taxon>
        <taxon>Bacillota</taxon>
        <taxon>Bacilli</taxon>
        <taxon>Bacillales</taxon>
        <taxon>Bacillaceae</taxon>
        <taxon>Priestia</taxon>
    </lineage>
</organism>
<feature type="transmembrane region" description="Helical" evidence="7">
    <location>
        <begin position="62"/>
        <end position="81"/>
    </location>
</feature>
<sequence>MRTKLIRQLYDFECYVFRSVNKHFDRKLANVYFRTVTHLGGATFTIATVLAMLLVMKGPLKMIAVASAISLAISHIPVAILKRIYPRKRPYLQIENTKVLENPLKDHSFPSGHTTAIFSVSIPFIFYLPSLAMMLLPFALSVGLSRIYLGLHYPTDVGAGMILGTSVGILSLYFLTI</sequence>
<dbReference type="PANTHER" id="PTHR14969:SF62">
    <property type="entry name" value="DECAPRENYLPHOSPHORYL-5-PHOSPHORIBOSE PHOSPHATASE RV3807C-RELATED"/>
    <property type="match status" value="1"/>
</dbReference>
<dbReference type="EMBL" id="JAFBFC010000009">
    <property type="protein sequence ID" value="MBM7704844.1"/>
    <property type="molecule type" value="Genomic_DNA"/>
</dbReference>
<accession>A0ABS2QZE0</accession>
<evidence type="ECO:0000259" key="8">
    <source>
        <dbReference type="SMART" id="SM00014"/>
    </source>
</evidence>
<evidence type="ECO:0000313" key="9">
    <source>
        <dbReference type="EMBL" id="MBM7704844.1"/>
    </source>
</evidence>
<dbReference type="Pfam" id="PF01569">
    <property type="entry name" value="PAP2"/>
    <property type="match status" value="1"/>
</dbReference>
<dbReference type="PANTHER" id="PTHR14969">
    <property type="entry name" value="SPHINGOSINE-1-PHOSPHATE PHOSPHOHYDROLASE"/>
    <property type="match status" value="1"/>
</dbReference>
<evidence type="ECO:0000256" key="3">
    <source>
        <dbReference type="ARBA" id="ARBA00022692"/>
    </source>
</evidence>
<keyword evidence="2" id="KW-1003">Cell membrane</keyword>
<dbReference type="RefSeq" id="WP_205188841.1">
    <property type="nucleotide sequence ID" value="NZ_JAFBFC010000009.1"/>
</dbReference>
<dbReference type="InterPro" id="IPR000326">
    <property type="entry name" value="PAP2/HPO"/>
</dbReference>
<gene>
    <name evidence="9" type="ORF">JOC83_003703</name>
</gene>
<name>A0ABS2QZE0_9BACI</name>
<keyword evidence="3 7" id="KW-0812">Transmembrane</keyword>
<dbReference type="Proteomes" id="UP000809829">
    <property type="component" value="Unassembled WGS sequence"/>
</dbReference>
<dbReference type="EC" id="3.6.1.27" evidence="9"/>
<reference evidence="9 10" key="1">
    <citation type="submission" date="2021-01" db="EMBL/GenBank/DDBJ databases">
        <title>Genomic Encyclopedia of Type Strains, Phase IV (KMG-IV): sequencing the most valuable type-strain genomes for metagenomic binning, comparative biology and taxonomic classification.</title>
        <authorList>
            <person name="Goeker M."/>
        </authorList>
    </citation>
    <scope>NUCLEOTIDE SEQUENCE [LARGE SCALE GENOMIC DNA]</scope>
    <source>
        <strain evidence="9 10">DSM 104297</strain>
    </source>
</reference>
<proteinExistence type="predicted"/>
<evidence type="ECO:0000256" key="7">
    <source>
        <dbReference type="SAM" id="Phobius"/>
    </source>
</evidence>
<evidence type="ECO:0000256" key="4">
    <source>
        <dbReference type="ARBA" id="ARBA00022801"/>
    </source>
</evidence>
<evidence type="ECO:0000313" key="10">
    <source>
        <dbReference type="Proteomes" id="UP000809829"/>
    </source>
</evidence>
<feature type="transmembrane region" description="Helical" evidence="7">
    <location>
        <begin position="124"/>
        <end position="145"/>
    </location>
</feature>
<dbReference type="InterPro" id="IPR036938">
    <property type="entry name" value="PAP2/HPO_sf"/>
</dbReference>
<protein>
    <submittedName>
        <fullName evidence="9">Undecaprenyl-diphosphatase</fullName>
        <ecNumber evidence="9">3.6.1.27</ecNumber>
    </submittedName>
</protein>
<dbReference type="SUPFAM" id="SSF48317">
    <property type="entry name" value="Acid phosphatase/Vanadium-dependent haloperoxidase"/>
    <property type="match status" value="1"/>
</dbReference>
<comment type="subcellular location">
    <subcellularLocation>
        <location evidence="1">Cell membrane</location>
        <topology evidence="1">Multi-pass membrane protein</topology>
    </subcellularLocation>
</comment>
<dbReference type="Gene3D" id="1.20.144.10">
    <property type="entry name" value="Phosphatidic acid phosphatase type 2/haloperoxidase"/>
    <property type="match status" value="1"/>
</dbReference>
<feature type="transmembrane region" description="Helical" evidence="7">
    <location>
        <begin position="31"/>
        <end position="56"/>
    </location>
</feature>
<dbReference type="SMART" id="SM00014">
    <property type="entry name" value="acidPPc"/>
    <property type="match status" value="1"/>
</dbReference>
<feature type="transmembrane region" description="Helical" evidence="7">
    <location>
        <begin position="157"/>
        <end position="175"/>
    </location>
</feature>
<keyword evidence="6 7" id="KW-0472">Membrane</keyword>